<dbReference type="AlphaFoldDB" id="A0AA86Q4R1"/>
<feature type="compositionally biased region" description="Basic and acidic residues" evidence="2">
    <location>
        <begin position="380"/>
        <end position="390"/>
    </location>
</feature>
<proteinExistence type="predicted"/>
<evidence type="ECO:0000256" key="1">
    <source>
        <dbReference type="SAM" id="Coils"/>
    </source>
</evidence>
<evidence type="ECO:0000256" key="2">
    <source>
        <dbReference type="SAM" id="MobiDB-lite"/>
    </source>
</evidence>
<feature type="compositionally biased region" description="Acidic residues" evidence="2">
    <location>
        <begin position="363"/>
        <end position="378"/>
    </location>
</feature>
<feature type="compositionally biased region" description="Basic and acidic residues" evidence="2">
    <location>
        <begin position="346"/>
        <end position="362"/>
    </location>
</feature>
<name>A0AA86Q4R1_9EUKA</name>
<feature type="coiled-coil region" evidence="1">
    <location>
        <begin position="134"/>
        <end position="194"/>
    </location>
</feature>
<gene>
    <name evidence="4" type="ORF">HINF_LOCUS34805</name>
    <name evidence="3" type="ORF">HINF_LOCUS38141</name>
</gene>
<organism evidence="3">
    <name type="scientific">Hexamita inflata</name>
    <dbReference type="NCBI Taxonomy" id="28002"/>
    <lineage>
        <taxon>Eukaryota</taxon>
        <taxon>Metamonada</taxon>
        <taxon>Diplomonadida</taxon>
        <taxon>Hexamitidae</taxon>
        <taxon>Hexamitinae</taxon>
        <taxon>Hexamita</taxon>
    </lineage>
</organism>
<reference evidence="3" key="1">
    <citation type="submission" date="2023-06" db="EMBL/GenBank/DDBJ databases">
        <authorList>
            <person name="Kurt Z."/>
        </authorList>
    </citation>
    <scope>NUCLEOTIDE SEQUENCE</scope>
</reference>
<evidence type="ECO:0000313" key="4">
    <source>
        <dbReference type="EMBL" id="CAL6033094.1"/>
    </source>
</evidence>
<protein>
    <submittedName>
        <fullName evidence="3">Uncharacterized protein</fullName>
    </submittedName>
</protein>
<feature type="region of interest" description="Disordered" evidence="2">
    <location>
        <begin position="330"/>
        <end position="390"/>
    </location>
</feature>
<accession>A0AA86Q4R1</accession>
<dbReference type="EMBL" id="CAXDID020000124">
    <property type="protein sequence ID" value="CAL6033094.1"/>
    <property type="molecule type" value="Genomic_DNA"/>
</dbReference>
<dbReference type="EMBL" id="CATOUU010000812">
    <property type="protein sequence ID" value="CAI9950496.1"/>
    <property type="molecule type" value="Genomic_DNA"/>
</dbReference>
<evidence type="ECO:0000313" key="5">
    <source>
        <dbReference type="Proteomes" id="UP001642409"/>
    </source>
</evidence>
<reference evidence="4 5" key="2">
    <citation type="submission" date="2024-07" db="EMBL/GenBank/DDBJ databases">
        <authorList>
            <person name="Akdeniz Z."/>
        </authorList>
    </citation>
    <scope>NUCLEOTIDE SEQUENCE [LARGE SCALE GENOMIC DNA]</scope>
</reference>
<comment type="caution">
    <text evidence="3">The sequence shown here is derived from an EMBL/GenBank/DDBJ whole genome shotgun (WGS) entry which is preliminary data.</text>
</comment>
<keyword evidence="5" id="KW-1185">Reference proteome</keyword>
<sequence>MTQTNMVIDLSQREIMFAEAIHSSICRQYNLTTNPNMQMIKKYGQTLDIKSQMLTYILATYFPPQQLFDVYHVAKFLRCVGAVQLNAPIDEFLHEPNIQDYIVRSKTAQEFNTQKQQKIVTISGVTDMLNDSVLIQATNQAQSTQRYLQQLQSQDPSLPFLFTREESSHMKKMLTEFSTQIKQEMEEMQHIQLEPEDATIQIDQFCASHQKAIEELVAAFNETILAEADLAKYSKMIEIYGMENVRLKKIIQENEDIISKNVKLFENLNLTDIDKAVEVSFVENSFHAELFQERMMHALSSSGEEEEQENNHVKSKLSGKYYGSMIDEQITQQKDSEEPVASSVIHDVDRKARQVDNDKILQQEDDDFWNEPETENIEISDTKHEAHEDE</sequence>
<dbReference type="Proteomes" id="UP001642409">
    <property type="component" value="Unassembled WGS sequence"/>
</dbReference>
<evidence type="ECO:0000313" key="3">
    <source>
        <dbReference type="EMBL" id="CAI9950496.1"/>
    </source>
</evidence>
<keyword evidence="1" id="KW-0175">Coiled coil</keyword>